<accession>A0A6A8MG50</accession>
<organism evidence="1 2">
    <name type="scientific">Lactobacillus porci</name>
    <dbReference type="NCBI Taxonomy" id="2012477"/>
    <lineage>
        <taxon>Bacteria</taxon>
        <taxon>Bacillati</taxon>
        <taxon>Bacillota</taxon>
        <taxon>Bacilli</taxon>
        <taxon>Lactobacillales</taxon>
        <taxon>Lactobacillaceae</taxon>
        <taxon>Lactobacillus</taxon>
    </lineage>
</organism>
<evidence type="ECO:0000313" key="2">
    <source>
        <dbReference type="Proteomes" id="UP000438120"/>
    </source>
</evidence>
<name>A0A6A8MG50_9LACO</name>
<comment type="caution">
    <text evidence="1">The sequence shown here is derived from an EMBL/GenBank/DDBJ whole genome shotgun (WGS) entry which is preliminary data.</text>
</comment>
<evidence type="ECO:0000313" key="1">
    <source>
        <dbReference type="EMBL" id="MST87789.1"/>
    </source>
</evidence>
<dbReference type="Proteomes" id="UP000438120">
    <property type="component" value="Unassembled WGS sequence"/>
</dbReference>
<reference evidence="1 2" key="1">
    <citation type="submission" date="2019-08" db="EMBL/GenBank/DDBJ databases">
        <title>In-depth cultivation of the pig gut microbiome towards novel bacterial diversity and tailored functional studies.</title>
        <authorList>
            <person name="Wylensek D."/>
            <person name="Hitch T.C.A."/>
            <person name="Clavel T."/>
        </authorList>
    </citation>
    <scope>NUCLEOTIDE SEQUENCE [LARGE SCALE GENOMIC DNA]</scope>
    <source>
        <strain evidence="1 2">Bifido-178-WT-2B</strain>
    </source>
</reference>
<proteinExistence type="predicted"/>
<gene>
    <name evidence="1" type="ORF">FYJ62_09260</name>
</gene>
<sequence length="128" mass="15300">MSDSKSTYSEVSKYYVNVTVPQNDIDRRRYVRSKDREKKWNQDWLKNKVNVNEVVDRFVPKGDPKRSFHTEGGVKFDFEGTRYKIKCDKVAGYLRIFDKKTKKFCKLDGTPSKYEKETHFKIKKRGEM</sequence>
<dbReference type="AlphaFoldDB" id="A0A6A8MG50"/>
<keyword evidence="2" id="KW-1185">Reference proteome</keyword>
<protein>
    <submittedName>
        <fullName evidence="1">Uncharacterized protein</fullName>
    </submittedName>
</protein>
<dbReference type="EMBL" id="VUMX01000035">
    <property type="protein sequence ID" value="MST87789.1"/>
    <property type="molecule type" value="Genomic_DNA"/>
</dbReference>
<dbReference type="RefSeq" id="WP_154549402.1">
    <property type="nucleotide sequence ID" value="NZ_VUMX01000035.1"/>
</dbReference>
<dbReference type="OrthoDB" id="2002806at2"/>